<evidence type="ECO:0000256" key="2">
    <source>
        <dbReference type="ARBA" id="ARBA00022676"/>
    </source>
</evidence>
<reference evidence="6 7" key="1">
    <citation type="submission" date="2019-05" db="EMBL/GenBank/DDBJ databases">
        <authorList>
            <person name="Pankratov T."/>
            <person name="Grouzdev D."/>
        </authorList>
    </citation>
    <scope>NUCLEOTIDE SEQUENCE [LARGE SCALE GENOMIC DNA]</scope>
    <source>
        <strain evidence="6 7">KEBCLARHB70R</strain>
    </source>
</reference>
<feature type="domain" description="Glycosyltransferase 2-like" evidence="5">
    <location>
        <begin position="101"/>
        <end position="278"/>
    </location>
</feature>
<evidence type="ECO:0000256" key="3">
    <source>
        <dbReference type="ARBA" id="ARBA00022679"/>
    </source>
</evidence>
<keyword evidence="2" id="KW-0328">Glycosyltransferase</keyword>
<dbReference type="PANTHER" id="PTHR43630">
    <property type="entry name" value="POLY-BETA-1,6-N-ACETYL-D-GLUCOSAMINE SYNTHASE"/>
    <property type="match status" value="1"/>
</dbReference>
<dbReference type="InterPro" id="IPR001173">
    <property type="entry name" value="Glyco_trans_2-like"/>
</dbReference>
<protein>
    <submittedName>
        <fullName evidence="6">Glycosyltransferase family 2 protein</fullName>
    </submittedName>
</protein>
<evidence type="ECO:0000259" key="5">
    <source>
        <dbReference type="Pfam" id="PF00535"/>
    </source>
</evidence>
<dbReference type="CDD" id="cd06423">
    <property type="entry name" value="CESA_like"/>
    <property type="match status" value="1"/>
</dbReference>
<evidence type="ECO:0000256" key="1">
    <source>
        <dbReference type="ARBA" id="ARBA00006739"/>
    </source>
</evidence>
<accession>A0A5R9JC65</accession>
<keyword evidence="7" id="KW-1185">Reference proteome</keyword>
<keyword evidence="4" id="KW-1133">Transmembrane helix</keyword>
<dbReference type="Gene3D" id="3.90.550.10">
    <property type="entry name" value="Spore Coat Polysaccharide Biosynthesis Protein SpsA, Chain A"/>
    <property type="match status" value="1"/>
</dbReference>
<dbReference type="RefSeq" id="WP_138324604.1">
    <property type="nucleotide sequence ID" value="NZ_VCDI01000001.1"/>
</dbReference>
<dbReference type="EMBL" id="VCDI01000001">
    <property type="protein sequence ID" value="TLU74353.1"/>
    <property type="molecule type" value="Genomic_DNA"/>
</dbReference>
<dbReference type="Proteomes" id="UP000305654">
    <property type="component" value="Unassembled WGS sequence"/>
</dbReference>
<gene>
    <name evidence="6" type="ORF">FE263_03980</name>
</gene>
<dbReference type="Pfam" id="PF00535">
    <property type="entry name" value="Glycos_transf_2"/>
    <property type="match status" value="1"/>
</dbReference>
<evidence type="ECO:0000256" key="4">
    <source>
        <dbReference type="SAM" id="Phobius"/>
    </source>
</evidence>
<dbReference type="SUPFAM" id="SSF53448">
    <property type="entry name" value="Nucleotide-diphospho-sugar transferases"/>
    <property type="match status" value="1"/>
</dbReference>
<keyword evidence="4" id="KW-0812">Transmembrane</keyword>
<evidence type="ECO:0000313" key="6">
    <source>
        <dbReference type="EMBL" id="TLU74353.1"/>
    </source>
</evidence>
<evidence type="ECO:0000313" key="7">
    <source>
        <dbReference type="Proteomes" id="UP000305654"/>
    </source>
</evidence>
<dbReference type="PANTHER" id="PTHR43630:SF1">
    <property type="entry name" value="POLY-BETA-1,6-N-ACETYL-D-GLUCOSAMINE SYNTHASE"/>
    <property type="match status" value="1"/>
</dbReference>
<sequence>MIVAPLHDALARVRAAVSPRTHRPPAGPAGIAIHAAALLLWCGLVMRAFVGGGGLFAWSAGIVYIFYDTVLLTFVFMRTIRIEQPRHEPSATLDGAWPTITVIVAAHNEAPSLAVTIAALLAQTAPAETIVIADDGSTDGTVGVLARLYGLDARQGELSEPSPVHPALRCLRLPRGGKARALNAACALAASDLVVTVDADTLLDPPALAAMARAFAADPHLVAATGVLTPLCGPSVQGRVLEWFQTYEYVRNFLSRYAWMRADGLLLISGAFGCYRRSSLLSVGGFDPDSLVEDYELTHRLRDHAGNTGTICHTAVIGGAHGRTDAPDSFRAFLRQRRRWFGGFLQTQLWYRHMVGNRRYGHTGTAMLPVKAIDTLQPLYGLAGTVLLLAYIAEGRVSLLEAVFSVIGAKLAIDLAFGAWSMRLYRRWIGDPAALSLPRGLLAILLEPFSFQILRHVGAALGWVTFLTGRHRWGAQERRGIGSASSGDG</sequence>
<comment type="similarity">
    <text evidence="1">Belongs to the glycosyltransferase 2 family.</text>
</comment>
<feature type="transmembrane region" description="Helical" evidence="4">
    <location>
        <begin position="29"/>
        <end position="50"/>
    </location>
</feature>
<proteinExistence type="inferred from homology"/>
<feature type="transmembrane region" description="Helical" evidence="4">
    <location>
        <begin position="56"/>
        <end position="77"/>
    </location>
</feature>
<organism evidence="6 7">
    <name type="scientific">Lichenicoccus roseus</name>
    <dbReference type="NCBI Taxonomy" id="2683649"/>
    <lineage>
        <taxon>Bacteria</taxon>
        <taxon>Pseudomonadati</taxon>
        <taxon>Pseudomonadota</taxon>
        <taxon>Alphaproteobacteria</taxon>
        <taxon>Acetobacterales</taxon>
        <taxon>Acetobacteraceae</taxon>
        <taxon>Lichenicoccus</taxon>
    </lineage>
</organism>
<keyword evidence="4" id="KW-0472">Membrane</keyword>
<keyword evidence="3 6" id="KW-0808">Transferase</keyword>
<name>A0A5R9JC65_9PROT</name>
<comment type="caution">
    <text evidence="6">The sequence shown here is derived from an EMBL/GenBank/DDBJ whole genome shotgun (WGS) entry which is preliminary data.</text>
</comment>
<dbReference type="AlphaFoldDB" id="A0A5R9JC65"/>
<dbReference type="GO" id="GO:0016757">
    <property type="term" value="F:glycosyltransferase activity"/>
    <property type="evidence" value="ECO:0007669"/>
    <property type="project" value="UniProtKB-KW"/>
</dbReference>
<dbReference type="OrthoDB" id="276604at2"/>
<dbReference type="InterPro" id="IPR029044">
    <property type="entry name" value="Nucleotide-diphossugar_trans"/>
</dbReference>